<dbReference type="EMBL" id="CP000967">
    <property type="protein sequence ID" value="ACD57172.1"/>
    <property type="molecule type" value="Genomic_DNA"/>
</dbReference>
<accession>A0A0K0GGD4</accession>
<dbReference type="AlphaFoldDB" id="A0A0K0GGD4"/>
<organism evidence="2 3">
    <name type="scientific">Xanthomonas oryzae pv. oryzae (strain PXO99A)</name>
    <dbReference type="NCBI Taxonomy" id="360094"/>
    <lineage>
        <taxon>Bacteria</taxon>
        <taxon>Pseudomonadati</taxon>
        <taxon>Pseudomonadota</taxon>
        <taxon>Gammaproteobacteria</taxon>
        <taxon>Lysobacterales</taxon>
        <taxon>Lysobacteraceae</taxon>
        <taxon>Xanthomonas</taxon>
    </lineage>
</organism>
<feature type="region of interest" description="Disordered" evidence="1">
    <location>
        <begin position="1"/>
        <end position="23"/>
    </location>
</feature>
<sequence>MRRRRRLRRCDDRGPHAAMHATRMQFRHQQLAVQQWE</sequence>
<evidence type="ECO:0000313" key="3">
    <source>
        <dbReference type="Proteomes" id="UP000001740"/>
    </source>
</evidence>
<name>A0A0K0GGD4_XANOP</name>
<evidence type="ECO:0000256" key="1">
    <source>
        <dbReference type="SAM" id="MobiDB-lite"/>
    </source>
</evidence>
<dbReference type="Proteomes" id="UP000001740">
    <property type="component" value="Chromosome"/>
</dbReference>
<dbReference type="KEGG" id="xop:PXO_05811"/>
<dbReference type="HOGENOM" id="CLU_3350485_0_0_6"/>
<proteinExistence type="predicted"/>
<evidence type="ECO:0000313" key="2">
    <source>
        <dbReference type="EMBL" id="ACD57172.1"/>
    </source>
</evidence>
<gene>
    <name evidence="2" type="ordered locus">PXO_05811</name>
</gene>
<protein>
    <submittedName>
        <fullName evidence="2">Uncharacterized protein</fullName>
    </submittedName>
</protein>
<reference evidence="2 3" key="1">
    <citation type="journal article" date="2008" name="BMC Genomics">
        <title>Genome sequence and rapid evolution of the rice pathogen Xanthomonas oryzae pv. oryzae PXO99A.</title>
        <authorList>
            <person name="Salzberg S.L."/>
            <person name="Sommer D.D."/>
            <person name="Schatz M.C."/>
            <person name="Phillippy A.M."/>
            <person name="Rabinowicz P.D."/>
            <person name="Tsuge S."/>
            <person name="Furutani A."/>
            <person name="Ochiai H."/>
            <person name="Delcher A.L."/>
            <person name="Kelley D."/>
            <person name="Madupu R."/>
            <person name="Puiu D."/>
            <person name="Radune D."/>
            <person name="Shumway M."/>
            <person name="Trapnell C."/>
            <person name="Aparna G."/>
            <person name="Jha G."/>
            <person name="Pandey A."/>
            <person name="Patil P.B."/>
            <person name="Ishihara H."/>
            <person name="Meyer D.F."/>
            <person name="Szurek B."/>
            <person name="Verdier V."/>
            <person name="Koebnik R."/>
            <person name="Dow J.M."/>
            <person name="Ryan R.P."/>
            <person name="Hirata H."/>
            <person name="Tsuyumu S."/>
            <person name="Won Lee S."/>
            <person name="Seo Y.S."/>
            <person name="Sriariyanum M."/>
            <person name="Ronald P.C."/>
            <person name="Sonti R.V."/>
            <person name="Van Sluys M.A."/>
            <person name="Leach J.E."/>
            <person name="White F.F."/>
            <person name="Bogdanove A.J."/>
        </authorList>
    </citation>
    <scope>NUCLEOTIDE SEQUENCE [LARGE SCALE GENOMIC DNA]</scope>
    <source>
        <strain evidence="2 3">PXO99A</strain>
    </source>
</reference>